<feature type="transmembrane region" description="Helical" evidence="1">
    <location>
        <begin position="56"/>
        <end position="74"/>
    </location>
</feature>
<evidence type="ECO:0000313" key="3">
    <source>
        <dbReference type="Proteomes" id="UP000002524"/>
    </source>
</evidence>
<dbReference type="KEGG" id="dra:DR_2520"/>
<dbReference type="PIR" id="E75264">
    <property type="entry name" value="E75264"/>
</dbReference>
<dbReference type="InParanoid" id="Q9RRH1"/>
<dbReference type="STRING" id="243230.DR_2520"/>
<gene>
    <name evidence="2" type="ordered locus">DR_2520</name>
</gene>
<keyword evidence="1" id="KW-0472">Membrane</keyword>
<dbReference type="EnsemblBacteria" id="AAF12064">
    <property type="protein sequence ID" value="AAF12064"/>
    <property type="gene ID" value="DR_2520"/>
</dbReference>
<feature type="transmembrane region" description="Helical" evidence="1">
    <location>
        <begin position="32"/>
        <end position="51"/>
    </location>
</feature>
<evidence type="ECO:0000256" key="1">
    <source>
        <dbReference type="SAM" id="Phobius"/>
    </source>
</evidence>
<reference evidence="2 3" key="1">
    <citation type="journal article" date="1999" name="Science">
        <title>Genome sequence of the radioresistant bacterium Deinococcus radiodurans R1.</title>
        <authorList>
            <person name="White O."/>
            <person name="Eisen J.A."/>
            <person name="Heidelberg J.F."/>
            <person name="Hickey E.K."/>
            <person name="Peterson J.D."/>
            <person name="Dodson R.J."/>
            <person name="Haft D.H."/>
            <person name="Gwinn M.L."/>
            <person name="Nelson W.C."/>
            <person name="Richardson D.L."/>
            <person name="Moffat K.S."/>
            <person name="Qin H."/>
            <person name="Jiang L."/>
            <person name="Pamphile W."/>
            <person name="Crosby M."/>
            <person name="Shen M."/>
            <person name="Vamathevan J.J."/>
            <person name="Lam P."/>
            <person name="McDonald L."/>
            <person name="Utterback T."/>
            <person name="Zalewski C."/>
            <person name="Makarova K.S."/>
            <person name="Aravind L."/>
            <person name="Daly M.J."/>
            <person name="Minton K.W."/>
            <person name="Fleischmann R.D."/>
            <person name="Ketchum K.A."/>
            <person name="Nelson K.E."/>
            <person name="Salzberg S."/>
            <person name="Smith H.O."/>
            <person name="Venter J.C."/>
            <person name="Fraser C.M."/>
        </authorList>
    </citation>
    <scope>NUCLEOTIDE SEQUENCE [LARGE SCALE GENOMIC DNA]</scope>
    <source>
        <strain evidence="3">ATCC 13939 / DSM 20539 / JCM 16871 / LMG 4051 / NBRC 15346 / NCIMB 9279 / R1 / VKM B-1422</strain>
    </source>
</reference>
<proteinExistence type="predicted"/>
<dbReference type="PaxDb" id="243230-DR_2520"/>
<keyword evidence="3" id="KW-1185">Reference proteome</keyword>
<dbReference type="EMBL" id="AE000513">
    <property type="protein sequence ID" value="AAF12064.1"/>
    <property type="molecule type" value="Genomic_DNA"/>
</dbReference>
<keyword evidence="1" id="KW-0812">Transmembrane</keyword>
<accession>Q9RRH1</accession>
<protein>
    <submittedName>
        <fullName evidence="2">Uncharacterized protein</fullName>
    </submittedName>
</protein>
<organism evidence="2 3">
    <name type="scientific">Deinococcus radiodurans (strain ATCC 13939 / DSM 20539 / JCM 16871 / CCUG 27074 / LMG 4051 / NBRC 15346 / NCIMB 9279 / VKM B-1422 / R1)</name>
    <dbReference type="NCBI Taxonomy" id="243230"/>
    <lineage>
        <taxon>Bacteria</taxon>
        <taxon>Thermotogati</taxon>
        <taxon>Deinococcota</taxon>
        <taxon>Deinococci</taxon>
        <taxon>Deinococcales</taxon>
        <taxon>Deinococcaceae</taxon>
        <taxon>Deinococcus</taxon>
    </lineage>
</organism>
<evidence type="ECO:0000313" key="2">
    <source>
        <dbReference type="EMBL" id="AAF12064.1"/>
    </source>
</evidence>
<dbReference type="Proteomes" id="UP000002524">
    <property type="component" value="Chromosome 1"/>
</dbReference>
<dbReference type="HOGENOM" id="CLU_2665058_0_0_0"/>
<sequence>MSTMNWSALPLGLFGLLNIFLAFVAPTQAWGTTGASAVFMAAALLILGGVWRGLPAAVLVGCLLGMVAPVWMGVL</sequence>
<dbReference type="PATRIC" id="fig|243230.17.peg.2762"/>
<name>Q9RRH1_DEIRA</name>
<keyword evidence="1" id="KW-1133">Transmembrane helix</keyword>
<dbReference type="AlphaFoldDB" id="Q9RRH1"/>